<evidence type="ECO:0000259" key="2">
    <source>
        <dbReference type="PROSITE" id="PS50853"/>
    </source>
</evidence>
<dbReference type="InterPro" id="IPR003961">
    <property type="entry name" value="FN3_dom"/>
</dbReference>
<dbReference type="OrthoDB" id="9995210at2759"/>
<feature type="domain" description="Fibronectin type-III" evidence="2">
    <location>
        <begin position="7"/>
        <end position="109"/>
    </location>
</feature>
<gene>
    <name evidence="3" type="ORF">OCBIM_22005936mg</name>
</gene>
<reference evidence="3" key="1">
    <citation type="submission" date="2015-07" db="EMBL/GenBank/DDBJ databases">
        <title>MeaNS - Measles Nucleotide Surveillance Program.</title>
        <authorList>
            <person name="Tran T."/>
            <person name="Druce J."/>
        </authorList>
    </citation>
    <scope>NUCLEOTIDE SEQUENCE</scope>
    <source>
        <strain evidence="3">UCB-OBI-ISO-001</strain>
        <tissue evidence="3">Gonad</tissue>
    </source>
</reference>
<dbReference type="Gene3D" id="2.60.40.10">
    <property type="entry name" value="Immunoglobulins"/>
    <property type="match status" value="1"/>
</dbReference>
<feature type="repeat" description="ANK" evidence="1">
    <location>
        <begin position="211"/>
        <end position="243"/>
    </location>
</feature>
<accession>A0A0L8HU74</accession>
<evidence type="ECO:0000256" key="1">
    <source>
        <dbReference type="PROSITE-ProRule" id="PRU00023"/>
    </source>
</evidence>
<dbReference type="CDD" id="cd00063">
    <property type="entry name" value="FN3"/>
    <property type="match status" value="1"/>
</dbReference>
<dbReference type="STRING" id="37653.A0A0L8HU74"/>
<proteinExistence type="predicted"/>
<dbReference type="PROSITE" id="PS50088">
    <property type="entry name" value="ANK_REPEAT"/>
    <property type="match status" value="5"/>
</dbReference>
<dbReference type="GO" id="GO:0042981">
    <property type="term" value="P:regulation of apoptotic process"/>
    <property type="evidence" value="ECO:0007669"/>
    <property type="project" value="TreeGrafter"/>
</dbReference>
<feature type="repeat" description="ANK" evidence="1">
    <location>
        <begin position="245"/>
        <end position="278"/>
    </location>
</feature>
<dbReference type="SMART" id="SM00248">
    <property type="entry name" value="ANK"/>
    <property type="match status" value="5"/>
</dbReference>
<dbReference type="Pfam" id="PF12796">
    <property type="entry name" value="Ank_2"/>
    <property type="match status" value="2"/>
</dbReference>
<dbReference type="InterPro" id="IPR002110">
    <property type="entry name" value="Ankyrin_rpt"/>
</dbReference>
<dbReference type="KEGG" id="obi:106868555"/>
<dbReference type="Gene3D" id="1.25.40.20">
    <property type="entry name" value="Ankyrin repeat-containing domain"/>
    <property type="match status" value="2"/>
</dbReference>
<dbReference type="AlphaFoldDB" id="A0A0L8HU74"/>
<dbReference type="InterPro" id="IPR013783">
    <property type="entry name" value="Ig-like_fold"/>
</dbReference>
<evidence type="ECO:0000313" key="3">
    <source>
        <dbReference type="EMBL" id="KOF92744.1"/>
    </source>
</evidence>
<dbReference type="PANTHER" id="PTHR24183">
    <property type="entry name" value="FIBRONECTIN TYPE 3 AND ANKYRIN REPEAT DOMAINS PROTEIN 1"/>
    <property type="match status" value="1"/>
</dbReference>
<feature type="repeat" description="ANK" evidence="1">
    <location>
        <begin position="145"/>
        <end position="177"/>
    </location>
</feature>
<sequence>MQPGLTRISEFDVIAKSYSTVHLDWSSSLLEYKYSILNETDRVYCIVQQIVGSDEDEAEWNDIYIGYGKSKIVEDLQPKKEYKFRIRFHRSDDVYSAWSPTVQVITDNEPYYGENLHKAVRNRSMAEIKTVLNSGNIIVDVRDDHGLSALMNTAKLGQTDVMKMLLSFNASVNAKDESGKTALMHACFHGQLPAVKLLIENGALYDDYDLGGSSAIHYAIDSCNCELIEWIFKSGADVNCRDRNAGWTPLMRCASLTGNSIVAMTLIHNGANVNLQDSDGKTCLMIAVINGHQKFVEVLLENDADTTIINKSGRSAYDMAISLEKRAIQKIMNPHDSLNIEGRKVSFV</sequence>
<dbReference type="PROSITE" id="PS50297">
    <property type="entry name" value="ANK_REP_REGION"/>
    <property type="match status" value="4"/>
</dbReference>
<feature type="repeat" description="ANK" evidence="1">
    <location>
        <begin position="279"/>
        <end position="311"/>
    </location>
</feature>
<dbReference type="PANTHER" id="PTHR24183:SF1">
    <property type="entry name" value="FIBRONECTIN TYPE 3 AND ANKYRIN REPEAT DOMAINS PROTEIN 1"/>
    <property type="match status" value="1"/>
</dbReference>
<dbReference type="SUPFAM" id="SSF49265">
    <property type="entry name" value="Fibronectin type III"/>
    <property type="match status" value="1"/>
</dbReference>
<organism evidence="3">
    <name type="scientific">Octopus bimaculoides</name>
    <name type="common">California two-spotted octopus</name>
    <dbReference type="NCBI Taxonomy" id="37653"/>
    <lineage>
        <taxon>Eukaryota</taxon>
        <taxon>Metazoa</taxon>
        <taxon>Spiralia</taxon>
        <taxon>Lophotrochozoa</taxon>
        <taxon>Mollusca</taxon>
        <taxon>Cephalopoda</taxon>
        <taxon>Coleoidea</taxon>
        <taxon>Octopodiformes</taxon>
        <taxon>Octopoda</taxon>
        <taxon>Incirrata</taxon>
        <taxon>Octopodidae</taxon>
        <taxon>Octopus</taxon>
    </lineage>
</organism>
<dbReference type="PROSITE" id="PS50853">
    <property type="entry name" value="FN3"/>
    <property type="match status" value="1"/>
</dbReference>
<dbReference type="SUPFAM" id="SSF48403">
    <property type="entry name" value="Ankyrin repeat"/>
    <property type="match status" value="1"/>
</dbReference>
<dbReference type="OMA" id="PVSSKNW"/>
<dbReference type="GO" id="GO:0005634">
    <property type="term" value="C:nucleus"/>
    <property type="evidence" value="ECO:0007669"/>
    <property type="project" value="TreeGrafter"/>
</dbReference>
<keyword evidence="1" id="KW-0040">ANK repeat</keyword>
<dbReference type="EMBL" id="KQ417285">
    <property type="protein sequence ID" value="KOF92744.1"/>
    <property type="molecule type" value="Genomic_DNA"/>
</dbReference>
<dbReference type="InterPro" id="IPR036116">
    <property type="entry name" value="FN3_sf"/>
</dbReference>
<dbReference type="InterPro" id="IPR036770">
    <property type="entry name" value="Ankyrin_rpt-contain_sf"/>
</dbReference>
<name>A0A0L8HU74_OCTBM</name>
<feature type="repeat" description="ANK" evidence="1">
    <location>
        <begin position="178"/>
        <end position="210"/>
    </location>
</feature>
<protein>
    <recommendedName>
        <fullName evidence="2">Fibronectin type-III domain-containing protein</fullName>
    </recommendedName>
</protein>